<reference evidence="2" key="1">
    <citation type="submission" date="2023-04" db="EMBL/GenBank/DDBJ databases">
        <title>Phytophthora lilii NBRC 32176.</title>
        <authorList>
            <person name="Ichikawa N."/>
            <person name="Sato H."/>
            <person name="Tonouchi N."/>
        </authorList>
    </citation>
    <scope>NUCLEOTIDE SEQUENCE</scope>
    <source>
        <strain evidence="2">NBRC 32176</strain>
    </source>
</reference>
<feature type="region of interest" description="Disordered" evidence="1">
    <location>
        <begin position="20"/>
        <end position="54"/>
    </location>
</feature>
<protein>
    <submittedName>
        <fullName evidence="2">Unnamed protein product</fullName>
    </submittedName>
</protein>
<evidence type="ECO:0000313" key="2">
    <source>
        <dbReference type="EMBL" id="GMF09774.1"/>
    </source>
</evidence>
<feature type="region of interest" description="Disordered" evidence="1">
    <location>
        <begin position="66"/>
        <end position="119"/>
    </location>
</feature>
<gene>
    <name evidence="2" type="ORF">Plil01_000064900</name>
</gene>
<proteinExistence type="predicted"/>
<dbReference type="Proteomes" id="UP001165083">
    <property type="component" value="Unassembled WGS sequence"/>
</dbReference>
<comment type="caution">
    <text evidence="2">The sequence shown here is derived from an EMBL/GenBank/DDBJ whole genome shotgun (WGS) entry which is preliminary data.</text>
</comment>
<sequence length="231" mass="25102">MRQRLTKICCTGEQRLYDEWLARQPPPVDRQSYPSPSGVARRPPQEGGEERELSCAERWERQLDAKDVSPKLARTEAGPAEAAAMTPLGVTTLGPTSWASNSTTTRPEGRSDSGGAKTSRLVSSFEKMKFMAAASAEEDASEPVDLAGRDDDFVLSANVIDLEDYAHELAFLPDLAEVVPSELDYDGPNVKSSCHTPEQATRLIKILKKHKAIMISSGNALPPPAYGVVGY</sequence>
<accession>A0A9W6T8T7</accession>
<evidence type="ECO:0000313" key="3">
    <source>
        <dbReference type="Proteomes" id="UP001165083"/>
    </source>
</evidence>
<name>A0A9W6T8T7_9STRA</name>
<evidence type="ECO:0000256" key="1">
    <source>
        <dbReference type="SAM" id="MobiDB-lite"/>
    </source>
</evidence>
<dbReference type="AlphaFoldDB" id="A0A9W6T8T7"/>
<feature type="compositionally biased region" description="Polar residues" evidence="1">
    <location>
        <begin position="93"/>
        <end position="106"/>
    </location>
</feature>
<organism evidence="2 3">
    <name type="scientific">Phytophthora lilii</name>
    <dbReference type="NCBI Taxonomy" id="2077276"/>
    <lineage>
        <taxon>Eukaryota</taxon>
        <taxon>Sar</taxon>
        <taxon>Stramenopiles</taxon>
        <taxon>Oomycota</taxon>
        <taxon>Peronosporomycetes</taxon>
        <taxon>Peronosporales</taxon>
        <taxon>Peronosporaceae</taxon>
        <taxon>Phytophthora</taxon>
    </lineage>
</organism>
<dbReference type="EMBL" id="BSXW01000018">
    <property type="protein sequence ID" value="GMF09774.1"/>
    <property type="molecule type" value="Genomic_DNA"/>
</dbReference>
<keyword evidence="3" id="KW-1185">Reference proteome</keyword>
<feature type="compositionally biased region" description="Low complexity" evidence="1">
    <location>
        <begin position="75"/>
        <end position="87"/>
    </location>
</feature>
<dbReference type="OrthoDB" id="128210at2759"/>